<dbReference type="PANTHER" id="PTHR48111">
    <property type="entry name" value="REGULATOR OF RPOS"/>
    <property type="match status" value="1"/>
</dbReference>
<dbReference type="SMART" id="SM00862">
    <property type="entry name" value="Trans_reg_C"/>
    <property type="match status" value="1"/>
</dbReference>
<dbReference type="InterPro" id="IPR001789">
    <property type="entry name" value="Sig_transdc_resp-reg_receiver"/>
</dbReference>
<proteinExistence type="predicted"/>
<evidence type="ECO:0000259" key="9">
    <source>
        <dbReference type="PROSITE" id="PS51755"/>
    </source>
</evidence>
<sequence length="231" mass="26070">MKILIVEDDNIAATTLAKSLQAQSMVTQIASDGQSALLAVGEESFDVIVMDRMMPKMDGIEALGKMRRQGIATPVLILSALGEVDERVEGLEAGGDDYLVKPYALSELIARLNVLYKRNQTVQDSDTEWLTAFGVKLNTINGKVFRDGERIHLQPQERKLLEYFLRHANQVMTRKMLLEKVWDFHFETDSNLIDTQISRLRTKVDKPFSTALIHTIRGKGYVFSKEPSLVE</sequence>
<keyword evidence="2" id="KW-0902">Two-component regulatory system</keyword>
<dbReference type="Gene3D" id="6.10.250.690">
    <property type="match status" value="1"/>
</dbReference>
<keyword evidence="1 6" id="KW-0597">Phosphoprotein</keyword>
<dbReference type="GO" id="GO:0000156">
    <property type="term" value="F:phosphorelay response regulator activity"/>
    <property type="evidence" value="ECO:0007669"/>
    <property type="project" value="TreeGrafter"/>
</dbReference>
<evidence type="ECO:0000256" key="7">
    <source>
        <dbReference type="PROSITE-ProRule" id="PRU01091"/>
    </source>
</evidence>
<dbReference type="RefSeq" id="WP_029907655.1">
    <property type="nucleotide sequence ID" value="NZ_AP020335.1"/>
</dbReference>
<keyword evidence="3" id="KW-0805">Transcription regulation</keyword>
<gene>
    <name evidence="10" type="ORF">EI16_10660</name>
</gene>
<feature type="DNA-binding region" description="OmpR/PhoB-type" evidence="7">
    <location>
        <begin position="127"/>
        <end position="225"/>
    </location>
</feature>
<dbReference type="InterPro" id="IPR036388">
    <property type="entry name" value="WH-like_DNA-bd_sf"/>
</dbReference>
<feature type="domain" description="OmpR/PhoB-type" evidence="9">
    <location>
        <begin position="127"/>
        <end position="225"/>
    </location>
</feature>
<evidence type="ECO:0000256" key="4">
    <source>
        <dbReference type="ARBA" id="ARBA00023125"/>
    </source>
</evidence>
<keyword evidence="4 7" id="KW-0238">DNA-binding</keyword>
<evidence type="ECO:0000259" key="8">
    <source>
        <dbReference type="PROSITE" id="PS50110"/>
    </source>
</evidence>
<feature type="domain" description="Response regulatory" evidence="8">
    <location>
        <begin position="2"/>
        <end position="116"/>
    </location>
</feature>
<dbReference type="SMART" id="SM00448">
    <property type="entry name" value="REC"/>
    <property type="match status" value="1"/>
</dbReference>
<protein>
    <submittedName>
        <fullName evidence="10">PhoB family transcriptional regulator</fullName>
    </submittedName>
</protein>
<keyword evidence="11" id="KW-1185">Reference proteome</keyword>
<dbReference type="AlphaFoldDB" id="A0A066ZTB7"/>
<dbReference type="Proteomes" id="UP000027341">
    <property type="component" value="Unassembled WGS sequence"/>
</dbReference>
<dbReference type="GO" id="GO:0000976">
    <property type="term" value="F:transcription cis-regulatory region binding"/>
    <property type="evidence" value="ECO:0007669"/>
    <property type="project" value="TreeGrafter"/>
</dbReference>
<dbReference type="PROSITE" id="PS51755">
    <property type="entry name" value="OMPR_PHOB"/>
    <property type="match status" value="1"/>
</dbReference>
<evidence type="ECO:0000313" key="10">
    <source>
        <dbReference type="EMBL" id="KDN96702.1"/>
    </source>
</evidence>
<keyword evidence="5" id="KW-0804">Transcription</keyword>
<dbReference type="EMBL" id="JMIU01000001">
    <property type="protein sequence ID" value="KDN96702.1"/>
    <property type="molecule type" value="Genomic_DNA"/>
</dbReference>
<dbReference type="Gene3D" id="3.40.50.2300">
    <property type="match status" value="1"/>
</dbReference>
<dbReference type="FunFam" id="1.10.10.10:FF:000005">
    <property type="entry name" value="Two-component system response regulator"/>
    <property type="match status" value="1"/>
</dbReference>
<dbReference type="Gene3D" id="1.10.10.10">
    <property type="entry name" value="Winged helix-like DNA-binding domain superfamily/Winged helix DNA-binding domain"/>
    <property type="match status" value="1"/>
</dbReference>
<evidence type="ECO:0000313" key="11">
    <source>
        <dbReference type="Proteomes" id="UP000027341"/>
    </source>
</evidence>
<evidence type="ECO:0000256" key="6">
    <source>
        <dbReference type="PROSITE-ProRule" id="PRU00169"/>
    </source>
</evidence>
<organism evidence="10 11">
    <name type="scientific">Hydrogenovibrio marinus</name>
    <dbReference type="NCBI Taxonomy" id="28885"/>
    <lineage>
        <taxon>Bacteria</taxon>
        <taxon>Pseudomonadati</taxon>
        <taxon>Pseudomonadota</taxon>
        <taxon>Gammaproteobacteria</taxon>
        <taxon>Thiotrichales</taxon>
        <taxon>Piscirickettsiaceae</taxon>
        <taxon>Hydrogenovibrio</taxon>
    </lineage>
</organism>
<dbReference type="SUPFAM" id="SSF52172">
    <property type="entry name" value="CheY-like"/>
    <property type="match status" value="1"/>
</dbReference>
<evidence type="ECO:0000256" key="5">
    <source>
        <dbReference type="ARBA" id="ARBA00023163"/>
    </source>
</evidence>
<dbReference type="CDD" id="cd00383">
    <property type="entry name" value="trans_reg_C"/>
    <property type="match status" value="1"/>
</dbReference>
<dbReference type="Pfam" id="PF00072">
    <property type="entry name" value="Response_reg"/>
    <property type="match status" value="1"/>
</dbReference>
<dbReference type="GO" id="GO:0005829">
    <property type="term" value="C:cytosol"/>
    <property type="evidence" value="ECO:0007669"/>
    <property type="project" value="TreeGrafter"/>
</dbReference>
<dbReference type="InterPro" id="IPR011006">
    <property type="entry name" value="CheY-like_superfamily"/>
</dbReference>
<evidence type="ECO:0000256" key="3">
    <source>
        <dbReference type="ARBA" id="ARBA00023015"/>
    </source>
</evidence>
<dbReference type="InterPro" id="IPR039420">
    <property type="entry name" value="WalR-like"/>
</dbReference>
<dbReference type="InterPro" id="IPR001867">
    <property type="entry name" value="OmpR/PhoB-type_DNA-bd"/>
</dbReference>
<accession>A0A066ZTB7</accession>
<name>A0A066ZTB7_HYDMR</name>
<evidence type="ECO:0000256" key="1">
    <source>
        <dbReference type="ARBA" id="ARBA00022553"/>
    </source>
</evidence>
<evidence type="ECO:0000256" key="2">
    <source>
        <dbReference type="ARBA" id="ARBA00023012"/>
    </source>
</evidence>
<dbReference type="GO" id="GO:0032993">
    <property type="term" value="C:protein-DNA complex"/>
    <property type="evidence" value="ECO:0007669"/>
    <property type="project" value="TreeGrafter"/>
</dbReference>
<dbReference type="GO" id="GO:0006355">
    <property type="term" value="P:regulation of DNA-templated transcription"/>
    <property type="evidence" value="ECO:0007669"/>
    <property type="project" value="InterPro"/>
</dbReference>
<reference evidence="10 11" key="1">
    <citation type="submission" date="2014-04" db="EMBL/GenBank/DDBJ databases">
        <title>Draft genome sequence of Hydrogenovibrio marinus MH-110, a model organism for aerobic H2 metabolism.</title>
        <authorList>
            <person name="Cha H.J."/>
            <person name="Jo B.H."/>
            <person name="Hwang B.H."/>
        </authorList>
    </citation>
    <scope>NUCLEOTIDE SEQUENCE [LARGE SCALE GENOMIC DNA]</scope>
    <source>
        <strain evidence="10 11">MH-110</strain>
    </source>
</reference>
<feature type="modified residue" description="4-aspartylphosphate" evidence="6">
    <location>
        <position position="51"/>
    </location>
</feature>
<dbReference type="STRING" id="28885.EI16_10660"/>
<dbReference type="Pfam" id="PF00486">
    <property type="entry name" value="Trans_reg_C"/>
    <property type="match status" value="1"/>
</dbReference>
<dbReference type="PANTHER" id="PTHR48111:SF76">
    <property type="entry name" value="TWO-COMPONENT RESPONSE REGULATOR"/>
    <property type="match status" value="1"/>
</dbReference>
<comment type="caution">
    <text evidence="10">The sequence shown here is derived from an EMBL/GenBank/DDBJ whole genome shotgun (WGS) entry which is preliminary data.</text>
</comment>
<dbReference type="PROSITE" id="PS50110">
    <property type="entry name" value="RESPONSE_REGULATORY"/>
    <property type="match status" value="1"/>
</dbReference>